<dbReference type="AlphaFoldDB" id="A0A6V7QF91"/>
<name>A0A6V7QF91_ANACO</name>
<dbReference type="GO" id="GO:0008270">
    <property type="term" value="F:zinc ion binding"/>
    <property type="evidence" value="ECO:0007669"/>
    <property type="project" value="InterPro"/>
</dbReference>
<dbReference type="PROSITE" id="PS51375">
    <property type="entry name" value="PPR"/>
    <property type="match status" value="2"/>
</dbReference>
<protein>
    <recommendedName>
        <fullName evidence="5">DYW domain-containing protein</fullName>
    </recommendedName>
</protein>
<dbReference type="Pfam" id="PF01535">
    <property type="entry name" value="PPR"/>
    <property type="match status" value="4"/>
</dbReference>
<dbReference type="FunFam" id="1.25.40.10:FF:000474">
    <property type="entry name" value="Pentatricopeptide repeat protein PPR986-12"/>
    <property type="match status" value="1"/>
</dbReference>
<dbReference type="PANTHER" id="PTHR47926:SF508">
    <property type="entry name" value="PENTATRICOPEPTIDE REPEAT-CONTAINING PROTEIN"/>
    <property type="match status" value="1"/>
</dbReference>
<evidence type="ECO:0000259" key="5">
    <source>
        <dbReference type="Pfam" id="PF14432"/>
    </source>
</evidence>
<dbReference type="InterPro" id="IPR032867">
    <property type="entry name" value="DYW_dom"/>
</dbReference>
<accession>A0A6V7QF91</accession>
<evidence type="ECO:0000256" key="2">
    <source>
        <dbReference type="ARBA" id="ARBA00022946"/>
    </source>
</evidence>
<organism evidence="6">
    <name type="scientific">Ananas comosus var. bracteatus</name>
    <name type="common">red pineapple</name>
    <dbReference type="NCBI Taxonomy" id="296719"/>
    <lineage>
        <taxon>Eukaryota</taxon>
        <taxon>Viridiplantae</taxon>
        <taxon>Streptophyta</taxon>
        <taxon>Embryophyta</taxon>
        <taxon>Tracheophyta</taxon>
        <taxon>Spermatophyta</taxon>
        <taxon>Magnoliopsida</taxon>
        <taxon>Liliopsida</taxon>
        <taxon>Poales</taxon>
        <taxon>Bromeliaceae</taxon>
        <taxon>Bromelioideae</taxon>
        <taxon>Ananas</taxon>
    </lineage>
</organism>
<evidence type="ECO:0000256" key="1">
    <source>
        <dbReference type="ARBA" id="ARBA00022737"/>
    </source>
</evidence>
<dbReference type="GO" id="GO:0009451">
    <property type="term" value="P:RNA modification"/>
    <property type="evidence" value="ECO:0007669"/>
    <property type="project" value="InterPro"/>
</dbReference>
<dbReference type="Pfam" id="PF13041">
    <property type="entry name" value="PPR_2"/>
    <property type="match status" value="1"/>
</dbReference>
<dbReference type="InterPro" id="IPR046960">
    <property type="entry name" value="PPR_At4g14850-like_plant"/>
</dbReference>
<dbReference type="InterPro" id="IPR002885">
    <property type="entry name" value="PPR_rpt"/>
</dbReference>
<feature type="repeat" description="PPR" evidence="3">
    <location>
        <begin position="227"/>
        <end position="261"/>
    </location>
</feature>
<dbReference type="Pfam" id="PF14432">
    <property type="entry name" value="DYW_deaminase"/>
    <property type="match status" value="1"/>
</dbReference>
<feature type="domain" description="DYW" evidence="5">
    <location>
        <begin position="481"/>
        <end position="579"/>
    </location>
</feature>
<evidence type="ECO:0000313" key="6">
    <source>
        <dbReference type="EMBL" id="CAD1841819.1"/>
    </source>
</evidence>
<dbReference type="GO" id="GO:0003723">
    <property type="term" value="F:RNA binding"/>
    <property type="evidence" value="ECO:0007669"/>
    <property type="project" value="InterPro"/>
</dbReference>
<dbReference type="Gene3D" id="1.25.40.10">
    <property type="entry name" value="Tetratricopeptide repeat domain"/>
    <property type="match status" value="3"/>
</dbReference>
<sequence length="579" mass="62675">MLSTLSSPSPPPPSLPPPPPPSSLPNLLKLSTSSSSSSPSWFVLLRSYAHSPDPAHKRRSLLLFRRILLIHLPLSSPSPSPSRPLRFSFPLALKSCAFLSALPEGAQLHALLTKLGLAPDTFVANSLVHFYASCGLLPLAHRVFDRIPARSRVSWNAIVDACVANAAHDAALALFRAMQRAAHPPDAFTLQSVLGACAASGALSLGMWAHALLLRAPGLGAGPVARDALINNSLVDLYAKCGAIDMARQVFDEMPQRDAASWNVLILGLAAHGRVAEALAAFADMPASARPNAITFVGVLSACNHAGLVDEGLRYLDLMITRFRIEPRLEHYGCVVDLLARAGRVDAALRVVAAMPRRPDAVIWRSLLDACAKSGTTTTTNLHLTESLAERALQFKDEDPAASGAYVLLSRVYASAQRWNDVAIIRRLMTEHGIRKEPGFSSVEADDGVLHQFVAGDTSHPRSADVYKKLDEIQRRLESAGYEPDCSQATMVAGADGVKGDSLRLHSEKLAIAFALLRRSGSAGEGAPPIRILKNLRVCRDCHTMSKLISRVYSVEIIVRDRIRFHHFKDGSCSCMDYW</sequence>
<dbReference type="EMBL" id="LR862135">
    <property type="protein sequence ID" value="CAD1841819.1"/>
    <property type="molecule type" value="Genomic_DNA"/>
</dbReference>
<dbReference type="Pfam" id="PF20431">
    <property type="entry name" value="E_motif"/>
    <property type="match status" value="1"/>
</dbReference>
<feature type="compositionally biased region" description="Pro residues" evidence="4">
    <location>
        <begin position="8"/>
        <end position="23"/>
    </location>
</feature>
<evidence type="ECO:0000256" key="3">
    <source>
        <dbReference type="PROSITE-ProRule" id="PRU00708"/>
    </source>
</evidence>
<feature type="region of interest" description="Disordered" evidence="4">
    <location>
        <begin position="1"/>
        <end position="31"/>
    </location>
</feature>
<dbReference type="FunFam" id="1.25.40.10:FF:000344">
    <property type="entry name" value="Pentatricopeptide repeat-containing protein"/>
    <property type="match status" value="1"/>
</dbReference>
<proteinExistence type="predicted"/>
<evidence type="ECO:0000256" key="4">
    <source>
        <dbReference type="SAM" id="MobiDB-lite"/>
    </source>
</evidence>
<keyword evidence="1" id="KW-0677">Repeat</keyword>
<gene>
    <name evidence="6" type="ORF">CB5_LOCUS25030</name>
</gene>
<dbReference type="Pfam" id="PF20430">
    <property type="entry name" value="Eplus_motif"/>
    <property type="match status" value="1"/>
</dbReference>
<dbReference type="InterPro" id="IPR011990">
    <property type="entry name" value="TPR-like_helical_dom_sf"/>
</dbReference>
<keyword evidence="2" id="KW-0809">Transit peptide</keyword>
<feature type="repeat" description="PPR" evidence="3">
    <location>
        <begin position="151"/>
        <end position="185"/>
    </location>
</feature>
<dbReference type="InterPro" id="IPR046848">
    <property type="entry name" value="E_motif"/>
</dbReference>
<dbReference type="PANTHER" id="PTHR47926">
    <property type="entry name" value="PENTATRICOPEPTIDE REPEAT-CONTAINING PROTEIN"/>
    <property type="match status" value="1"/>
</dbReference>
<reference evidence="6" key="1">
    <citation type="submission" date="2020-07" db="EMBL/GenBank/DDBJ databases">
        <authorList>
            <person name="Lin J."/>
        </authorList>
    </citation>
    <scope>NUCLEOTIDE SEQUENCE</scope>
</reference>
<dbReference type="InterPro" id="IPR046849">
    <property type="entry name" value="E2_motif"/>
</dbReference>